<evidence type="ECO:0000313" key="2">
    <source>
        <dbReference type="EMBL" id="KAG0721676.1"/>
    </source>
</evidence>
<keyword evidence="3" id="KW-1185">Reference proteome</keyword>
<accession>A0A8J4YEB8</accession>
<organism evidence="2 3">
    <name type="scientific">Chionoecetes opilio</name>
    <name type="common">Atlantic snow crab</name>
    <name type="synonym">Cancer opilio</name>
    <dbReference type="NCBI Taxonomy" id="41210"/>
    <lineage>
        <taxon>Eukaryota</taxon>
        <taxon>Metazoa</taxon>
        <taxon>Ecdysozoa</taxon>
        <taxon>Arthropoda</taxon>
        <taxon>Crustacea</taxon>
        <taxon>Multicrustacea</taxon>
        <taxon>Malacostraca</taxon>
        <taxon>Eumalacostraca</taxon>
        <taxon>Eucarida</taxon>
        <taxon>Decapoda</taxon>
        <taxon>Pleocyemata</taxon>
        <taxon>Brachyura</taxon>
        <taxon>Eubrachyura</taxon>
        <taxon>Majoidea</taxon>
        <taxon>Majidae</taxon>
        <taxon>Chionoecetes</taxon>
    </lineage>
</organism>
<dbReference type="Proteomes" id="UP000770661">
    <property type="component" value="Unassembled WGS sequence"/>
</dbReference>
<proteinExistence type="predicted"/>
<name>A0A8J4YEB8_CHIOP</name>
<keyword evidence="1" id="KW-0175">Coiled coil</keyword>
<evidence type="ECO:0000313" key="3">
    <source>
        <dbReference type="Proteomes" id="UP000770661"/>
    </source>
</evidence>
<protein>
    <submittedName>
        <fullName evidence="2">Uncharacterized protein</fullName>
    </submittedName>
</protein>
<feature type="coiled-coil region" evidence="1">
    <location>
        <begin position="44"/>
        <end position="71"/>
    </location>
</feature>
<evidence type="ECO:0000256" key="1">
    <source>
        <dbReference type="SAM" id="Coils"/>
    </source>
</evidence>
<sequence>MFNLFDVAHADALKLNKNPEDRDFLLAQWELGQRGSVGSVELVLVRKEEAAQKKEANARQIEKTRMEQEASCSQVELASSFLVSSDYEGLTAALYRTKMSNRRAPYVLTEVAKSLGHDPVELNMSRPYVKCYRERYRAEKWADLKEGFKETGEPCVVIWDGKLLPSLLDSGESVDRLPVLVTFITSGETQLLGVPKLDSGTGNKQANAVYALLQEWDLEDKQARGPPPDQTFKCSAVFKGNGTFFDKKEFRTGWDTDETRLFHRGGNGGSSGFRLFRTATKSFKDDYREFLELVIIYLGGSVPGFSFKHSGAMHQARWMAKILTS</sequence>
<reference evidence="2" key="1">
    <citation type="submission" date="2020-07" db="EMBL/GenBank/DDBJ databases">
        <title>The High-quality genome of the commercially important snow crab, Chionoecetes opilio.</title>
        <authorList>
            <person name="Jeong J.-H."/>
            <person name="Ryu S."/>
        </authorList>
    </citation>
    <scope>NUCLEOTIDE SEQUENCE</scope>
    <source>
        <strain evidence="2">MADBK_172401_WGS</strain>
        <tissue evidence="2">Digestive gland</tissue>
    </source>
</reference>
<dbReference type="AlphaFoldDB" id="A0A8J4YEB8"/>
<gene>
    <name evidence="2" type="ORF">GWK47_045969</name>
</gene>
<dbReference type="EMBL" id="JACEEZ010010689">
    <property type="protein sequence ID" value="KAG0721676.1"/>
    <property type="molecule type" value="Genomic_DNA"/>
</dbReference>
<comment type="caution">
    <text evidence="2">The sequence shown here is derived from an EMBL/GenBank/DDBJ whole genome shotgun (WGS) entry which is preliminary data.</text>
</comment>